<organism evidence="9 10">
    <name type="scientific">Rhododendron williamsianum</name>
    <dbReference type="NCBI Taxonomy" id="262921"/>
    <lineage>
        <taxon>Eukaryota</taxon>
        <taxon>Viridiplantae</taxon>
        <taxon>Streptophyta</taxon>
        <taxon>Embryophyta</taxon>
        <taxon>Tracheophyta</taxon>
        <taxon>Spermatophyta</taxon>
        <taxon>Magnoliopsida</taxon>
        <taxon>eudicotyledons</taxon>
        <taxon>Gunneridae</taxon>
        <taxon>Pentapetalae</taxon>
        <taxon>asterids</taxon>
        <taxon>Ericales</taxon>
        <taxon>Ericaceae</taxon>
        <taxon>Ericoideae</taxon>
        <taxon>Rhodoreae</taxon>
        <taxon>Rhododendron</taxon>
    </lineage>
</organism>
<dbReference type="Pfam" id="PF00082">
    <property type="entry name" value="Peptidase_S8"/>
    <property type="match status" value="1"/>
</dbReference>
<dbReference type="AlphaFoldDB" id="A0A6A4KS04"/>
<dbReference type="OrthoDB" id="10256524at2759"/>
<dbReference type="InterPro" id="IPR023828">
    <property type="entry name" value="Peptidase_S8_Ser-AS"/>
</dbReference>
<evidence type="ECO:0000256" key="4">
    <source>
        <dbReference type="ARBA" id="ARBA00022801"/>
    </source>
</evidence>
<evidence type="ECO:0000313" key="9">
    <source>
        <dbReference type="EMBL" id="KAE9447932.1"/>
    </source>
</evidence>
<evidence type="ECO:0000256" key="3">
    <source>
        <dbReference type="ARBA" id="ARBA00022729"/>
    </source>
</evidence>
<evidence type="ECO:0000256" key="1">
    <source>
        <dbReference type="ARBA" id="ARBA00011073"/>
    </source>
</evidence>
<dbReference type="Gene3D" id="3.50.30.30">
    <property type="match status" value="2"/>
</dbReference>
<evidence type="ECO:0000313" key="10">
    <source>
        <dbReference type="Proteomes" id="UP000428333"/>
    </source>
</evidence>
<dbReference type="CDD" id="cd02120">
    <property type="entry name" value="PA_subtilisin_like"/>
    <property type="match status" value="1"/>
</dbReference>
<evidence type="ECO:0000256" key="2">
    <source>
        <dbReference type="ARBA" id="ARBA00022670"/>
    </source>
</evidence>
<keyword evidence="10" id="KW-1185">Reference proteome</keyword>
<comment type="similarity">
    <text evidence="1">Belongs to the peptidase S8 family.</text>
</comment>
<evidence type="ECO:0000256" key="5">
    <source>
        <dbReference type="ARBA" id="ARBA00022825"/>
    </source>
</evidence>
<evidence type="ECO:0000256" key="6">
    <source>
        <dbReference type="SAM" id="MobiDB-lite"/>
    </source>
</evidence>
<dbReference type="InterPro" id="IPR036852">
    <property type="entry name" value="Peptidase_S8/S53_dom_sf"/>
</dbReference>
<name>A0A6A4KS04_9ERIC</name>
<dbReference type="InterPro" id="IPR015500">
    <property type="entry name" value="Peptidase_S8_subtilisin-rel"/>
</dbReference>
<dbReference type="Proteomes" id="UP000428333">
    <property type="component" value="Linkage Group LG12"/>
</dbReference>
<gene>
    <name evidence="9" type="ORF">C3L33_20176</name>
</gene>
<reference evidence="9 10" key="1">
    <citation type="journal article" date="2019" name="Genome Biol. Evol.">
        <title>The Rhododendron genome and chromosomal organization provide insight into shared whole-genome duplications across the heath family (Ericaceae).</title>
        <authorList>
            <person name="Soza V.L."/>
            <person name="Lindsley D."/>
            <person name="Waalkes A."/>
            <person name="Ramage E."/>
            <person name="Patwardhan R.P."/>
            <person name="Burton J.N."/>
            <person name="Adey A."/>
            <person name="Kumar A."/>
            <person name="Qiu R."/>
            <person name="Shendure J."/>
            <person name="Hall B."/>
        </authorList>
    </citation>
    <scope>NUCLEOTIDE SEQUENCE [LARGE SCALE GENOMIC DNA]</scope>
    <source>
        <strain evidence="9">RSF 1966-606</strain>
    </source>
</reference>
<dbReference type="GO" id="GO:0006508">
    <property type="term" value="P:proteolysis"/>
    <property type="evidence" value="ECO:0007669"/>
    <property type="project" value="UniProtKB-KW"/>
</dbReference>
<feature type="domain" description="Peptidase S8/S53" evidence="7">
    <location>
        <begin position="246"/>
        <end position="359"/>
    </location>
</feature>
<evidence type="ECO:0008006" key="11">
    <source>
        <dbReference type="Google" id="ProtNLM"/>
    </source>
</evidence>
<dbReference type="InterPro" id="IPR000209">
    <property type="entry name" value="Peptidase_S8/S53_dom"/>
</dbReference>
<dbReference type="SUPFAM" id="SSF52743">
    <property type="entry name" value="Subtilisin-like"/>
    <property type="match status" value="1"/>
</dbReference>
<evidence type="ECO:0000259" key="8">
    <source>
        <dbReference type="Pfam" id="PF02225"/>
    </source>
</evidence>
<keyword evidence="5" id="KW-0720">Serine protease</keyword>
<comment type="caution">
    <text evidence="9">The sequence shown here is derived from an EMBL/GenBank/DDBJ whole genome shotgun (WGS) entry which is preliminary data.</text>
</comment>
<evidence type="ECO:0000259" key="7">
    <source>
        <dbReference type="Pfam" id="PF00082"/>
    </source>
</evidence>
<feature type="region of interest" description="Disordered" evidence="6">
    <location>
        <begin position="137"/>
        <end position="199"/>
    </location>
</feature>
<sequence length="797" mass="87229">MLLEQNGVAQHSSLWSKASYGEDIIIGNLDTGNFFFPFEKPGLALTFSRSEHDISHFRAAMLGVWPESESFSDKGFGAVPAKWKGFCENERALVSRVIDYDKLFIAGNEDYDKLVSMRKLIGARHFNKAYISGGGELNASTNSPRDNDGHGSHTLSTAGGNFVPGANYAVQGRNTGPQEGERQDIGVSKRRYRESGEGHDSCASRCCRLILCNDESDGNEIIADPHYLPASHINYTDGLVVYAYINSTKDPKAYITASTAEMHTEPAPFMASFSSKGPNYVTLEILKPDITAPGVNIIAAYTEAHSPTESDFDKRRTGFTTESGTSMSCPHVSGVVGLLKKLHPDWSPGAIKSAIMTTGHPNVVSVFLNKGKHLHTTHSWEFMLLEQNGGAQHSSLWIKASYGEDIIIGNLDTGVWPESESFSDKGFGAVPSKWKGFCENDTSNGVPCNRVEKGMRAALAGAVGMILCNDESDGNEIIADPHYLPASHINYTDGLLVYAYLNSTKDPKAYITASIAEIHTKPAPFMASFSSKGPNFLTPEILKVNGGPLVGIAVYIRPSHGSITAALPMLVTRFRCRIIPVVSQAVSKEYGPRIVVRSIKAIKKFEEVSIAYIDLLQPKALRHSELCCEKLENLLIHGLSGGKFETEEEKQKQQFWLHPLHHLSLTAYTTLASAYKTRASDLLAFDPEGEKLQLEAFTTSRTSAAYSLLLAGATNHLFLFESSLVASAANFWILADPIDFKWIGHMKPVRTLDIDSNLANADTESTFQQNLLHEVDTGIAVEAEVEESAEINERYGE</sequence>
<dbReference type="PROSITE" id="PS00138">
    <property type="entry name" value="SUBTILASE_SER"/>
    <property type="match status" value="1"/>
</dbReference>
<dbReference type="GO" id="GO:0004252">
    <property type="term" value="F:serine-type endopeptidase activity"/>
    <property type="evidence" value="ECO:0007669"/>
    <property type="project" value="InterPro"/>
</dbReference>
<dbReference type="InterPro" id="IPR003137">
    <property type="entry name" value="PA_domain"/>
</dbReference>
<protein>
    <recommendedName>
        <fullName evidence="11">Peptidase S8/S53 domain-containing protein</fullName>
    </recommendedName>
</protein>
<feature type="domain" description="PA" evidence="8">
    <location>
        <begin position="445"/>
        <end position="495"/>
    </location>
</feature>
<proteinExistence type="inferred from homology"/>
<dbReference type="Pfam" id="PF02225">
    <property type="entry name" value="PA"/>
    <property type="match status" value="1"/>
</dbReference>
<dbReference type="EMBL" id="QEFC01003471">
    <property type="protein sequence ID" value="KAE9447932.1"/>
    <property type="molecule type" value="Genomic_DNA"/>
</dbReference>
<keyword evidence="3" id="KW-0732">Signal</keyword>
<dbReference type="PANTHER" id="PTHR10795">
    <property type="entry name" value="PROPROTEIN CONVERTASE SUBTILISIN/KEXIN"/>
    <property type="match status" value="1"/>
</dbReference>
<dbReference type="Gene3D" id="3.40.50.200">
    <property type="entry name" value="Peptidase S8/S53 domain"/>
    <property type="match status" value="4"/>
</dbReference>
<dbReference type="InterPro" id="IPR045051">
    <property type="entry name" value="SBT"/>
</dbReference>
<dbReference type="PRINTS" id="PR00723">
    <property type="entry name" value="SUBTILISIN"/>
</dbReference>
<keyword evidence="2" id="KW-0645">Protease</keyword>
<feature type="non-terminal residue" evidence="9">
    <location>
        <position position="1"/>
    </location>
</feature>
<accession>A0A6A4KS04</accession>
<keyword evidence="4" id="KW-0378">Hydrolase</keyword>